<feature type="domain" description="G-protein coupled receptors family 1 profile" evidence="6">
    <location>
        <begin position="1"/>
        <end position="193"/>
    </location>
</feature>
<evidence type="ECO:0000259" key="6">
    <source>
        <dbReference type="PROSITE" id="PS50262"/>
    </source>
</evidence>
<gene>
    <name evidence="7" type="ORF">L596_006489</name>
</gene>
<protein>
    <recommendedName>
        <fullName evidence="6">G-protein coupled receptors family 1 profile domain-containing protein</fullName>
    </recommendedName>
</protein>
<reference evidence="7" key="1">
    <citation type="submission" date="2013-11" db="EMBL/GenBank/DDBJ databases">
        <authorList>
            <person name="Sternberg P."/>
            <person name="Dillman A."/>
            <person name="Macchietto M."/>
        </authorList>
    </citation>
    <scope>NUCLEOTIDE SEQUENCE</scope>
    <source>
        <strain evidence="7">ALL</strain>
    </source>
</reference>
<reference evidence="7" key="3">
    <citation type="journal article" date="2019" name="G3 (Bethesda)">
        <title>Hybrid Assembly of the Genome of the Entomopathogenic Nematode Steinernema carpocapsae Identifies the X-Chromosome.</title>
        <authorList>
            <person name="Serra L."/>
            <person name="Macchietto M."/>
            <person name="Macias-Munoz A."/>
            <person name="McGill C.J."/>
            <person name="Rodriguez I.M."/>
            <person name="Rodriguez B."/>
            <person name="Murad R."/>
            <person name="Mortazavi A."/>
        </authorList>
    </citation>
    <scope>NUCLEOTIDE SEQUENCE [LARGE SCALE GENOMIC DNA]</scope>
    <source>
        <strain evidence="7">ALL</strain>
    </source>
</reference>
<feature type="transmembrane region" description="Helical" evidence="5">
    <location>
        <begin position="91"/>
        <end position="113"/>
    </location>
</feature>
<proteinExistence type="predicted"/>
<evidence type="ECO:0000256" key="4">
    <source>
        <dbReference type="ARBA" id="ARBA00023136"/>
    </source>
</evidence>
<dbReference type="OrthoDB" id="5873366at2759"/>
<sequence>MWMFGMVTFIDQMMYSEFANPIKWLTRERTFVLTLIYLVIFVGLIVAPSLFYIKLKQVIVYEEYGEITNFRIDTYSCSTILPKHLSLYVNGFALIFDFIVPILLVIILLTVLIGRVNARRPQTNYLNQWKINSFIILLASLHFLAYLPHWTAILLLFVAENWSMHIPDWMLVALRQLVLIFPHLTAAFAWIPLSNLSTLLGDRARNVCSESFGKLTRPKRQPGTWVEESCF</sequence>
<dbReference type="InterPro" id="IPR017452">
    <property type="entry name" value="GPCR_Rhodpsn_7TM"/>
</dbReference>
<reference evidence="7" key="2">
    <citation type="journal article" date="2015" name="Genome Biol.">
        <title>Comparative genomics of Steinernema reveals deeply conserved gene regulatory networks.</title>
        <authorList>
            <person name="Dillman A.R."/>
            <person name="Macchietto M."/>
            <person name="Porter C.F."/>
            <person name="Rogers A."/>
            <person name="Williams B."/>
            <person name="Antoshechkin I."/>
            <person name="Lee M.M."/>
            <person name="Goodwin Z."/>
            <person name="Lu X."/>
            <person name="Lewis E.E."/>
            <person name="Goodrich-Blair H."/>
            <person name="Stock S.P."/>
            <person name="Adams B.J."/>
            <person name="Sternberg P.W."/>
            <person name="Mortazavi A."/>
        </authorList>
    </citation>
    <scope>NUCLEOTIDE SEQUENCE [LARGE SCALE GENOMIC DNA]</scope>
    <source>
        <strain evidence="7">ALL</strain>
    </source>
</reference>
<dbReference type="PROSITE" id="PS50262">
    <property type="entry name" value="G_PROTEIN_RECEP_F1_2"/>
    <property type="match status" value="1"/>
</dbReference>
<evidence type="ECO:0000256" key="3">
    <source>
        <dbReference type="ARBA" id="ARBA00022989"/>
    </source>
</evidence>
<keyword evidence="3 5" id="KW-1133">Transmembrane helix</keyword>
<keyword evidence="2 5" id="KW-0812">Transmembrane</keyword>
<name>A0A4U8V280_STECR</name>
<dbReference type="EMBL" id="AZBU02000001">
    <property type="protein sequence ID" value="TMS40060.1"/>
    <property type="molecule type" value="Genomic_DNA"/>
</dbReference>
<feature type="transmembrane region" description="Helical" evidence="5">
    <location>
        <begin position="31"/>
        <end position="53"/>
    </location>
</feature>
<dbReference type="Gene3D" id="1.20.1070.10">
    <property type="entry name" value="Rhodopsin 7-helix transmembrane proteins"/>
    <property type="match status" value="1"/>
</dbReference>
<dbReference type="AlphaFoldDB" id="A0A4U8V280"/>
<evidence type="ECO:0000313" key="7">
    <source>
        <dbReference type="EMBL" id="TMS40060.1"/>
    </source>
</evidence>
<accession>A0A4U8V280</accession>
<comment type="caution">
    <text evidence="7">The sequence shown here is derived from an EMBL/GenBank/DDBJ whole genome shotgun (WGS) entry which is preliminary data.</text>
</comment>
<dbReference type="STRING" id="34508.A0A4U8V280"/>
<dbReference type="GO" id="GO:0016020">
    <property type="term" value="C:membrane"/>
    <property type="evidence" value="ECO:0007669"/>
    <property type="project" value="UniProtKB-SubCell"/>
</dbReference>
<evidence type="ECO:0000256" key="5">
    <source>
        <dbReference type="SAM" id="Phobius"/>
    </source>
</evidence>
<keyword evidence="4 5" id="KW-0472">Membrane</keyword>
<evidence type="ECO:0000256" key="1">
    <source>
        <dbReference type="ARBA" id="ARBA00004370"/>
    </source>
</evidence>
<organism evidence="7">
    <name type="scientific">Steinernema carpocapsae</name>
    <name type="common">Entomopathogenic nematode</name>
    <dbReference type="NCBI Taxonomy" id="34508"/>
    <lineage>
        <taxon>Eukaryota</taxon>
        <taxon>Metazoa</taxon>
        <taxon>Ecdysozoa</taxon>
        <taxon>Nematoda</taxon>
        <taxon>Chromadorea</taxon>
        <taxon>Rhabditida</taxon>
        <taxon>Tylenchina</taxon>
        <taxon>Panagrolaimomorpha</taxon>
        <taxon>Strongyloidoidea</taxon>
        <taxon>Steinernematidae</taxon>
        <taxon>Steinernema</taxon>
    </lineage>
</organism>
<evidence type="ECO:0000256" key="2">
    <source>
        <dbReference type="ARBA" id="ARBA00022692"/>
    </source>
</evidence>
<feature type="transmembrane region" description="Helical" evidence="5">
    <location>
        <begin position="134"/>
        <end position="157"/>
    </location>
</feature>
<comment type="subcellular location">
    <subcellularLocation>
        <location evidence="1">Membrane</location>
    </subcellularLocation>
</comment>
<feature type="transmembrane region" description="Helical" evidence="5">
    <location>
        <begin position="169"/>
        <end position="193"/>
    </location>
</feature>